<dbReference type="InterPro" id="IPR008948">
    <property type="entry name" value="L-Aspartase-like"/>
</dbReference>
<dbReference type="SUPFAM" id="SSF48557">
    <property type="entry name" value="L-aspartase-like"/>
    <property type="match status" value="1"/>
</dbReference>
<name>A0A382M472_9ZZZZ</name>
<dbReference type="EMBL" id="UINC01090488">
    <property type="protein sequence ID" value="SVC42477.1"/>
    <property type="molecule type" value="Genomic_DNA"/>
</dbReference>
<dbReference type="InterPro" id="IPR024083">
    <property type="entry name" value="Fumarase/histidase_N"/>
</dbReference>
<dbReference type="InterPro" id="IPR051546">
    <property type="entry name" value="Aspartate_Ammonia-Lyase"/>
</dbReference>
<dbReference type="FunFam" id="1.10.275.10:FF:000001">
    <property type="entry name" value="Fumarate hydratase, mitochondrial"/>
    <property type="match status" value="1"/>
</dbReference>
<dbReference type="Gene3D" id="1.20.200.10">
    <property type="entry name" value="Fumarase/aspartase (Central domain)"/>
    <property type="match status" value="1"/>
</dbReference>
<proteinExistence type="predicted"/>
<dbReference type="InterPro" id="IPR022761">
    <property type="entry name" value="Fumarate_lyase_N"/>
</dbReference>
<dbReference type="InterPro" id="IPR000362">
    <property type="entry name" value="Fumarate_lyase_fam"/>
</dbReference>
<feature type="domain" description="Fumarate lyase N-terminal" evidence="1">
    <location>
        <begin position="2"/>
        <end position="193"/>
    </location>
</feature>
<dbReference type="GO" id="GO:0005829">
    <property type="term" value="C:cytosol"/>
    <property type="evidence" value="ECO:0007669"/>
    <property type="project" value="TreeGrafter"/>
</dbReference>
<accession>A0A382M472</accession>
<sequence>MKIPSEAYYGIHTQRAMDNFPIAEVAISVYPNIVIAYAMVKLACARANNQLGLLEDDIYHPIASACERIINGEFHDQFVVEIIQGGAGTSTNMNANEVIANVALEIIGKEKGDYDTISALDHVNMSQSTNDTYPTALLVGFLKEYDPLLEAIKSLSDAFYAKGREFVDVIKMGRTQLQDAVPMTLGQEFSAFGDTLLL</sequence>
<dbReference type="GO" id="GO:0008797">
    <property type="term" value="F:aspartate ammonia-lyase activity"/>
    <property type="evidence" value="ECO:0007669"/>
    <property type="project" value="TreeGrafter"/>
</dbReference>
<dbReference type="Gene3D" id="1.10.275.10">
    <property type="entry name" value="Fumarase/aspartase (N-terminal domain)"/>
    <property type="match status" value="1"/>
</dbReference>
<gene>
    <name evidence="2" type="ORF">METZ01_LOCUS295331</name>
</gene>
<feature type="non-terminal residue" evidence="2">
    <location>
        <position position="198"/>
    </location>
</feature>
<dbReference type="AlphaFoldDB" id="A0A382M472"/>
<dbReference type="GO" id="GO:0006531">
    <property type="term" value="P:aspartate metabolic process"/>
    <property type="evidence" value="ECO:0007669"/>
    <property type="project" value="TreeGrafter"/>
</dbReference>
<reference evidence="2" key="1">
    <citation type="submission" date="2018-05" db="EMBL/GenBank/DDBJ databases">
        <authorList>
            <person name="Lanie J.A."/>
            <person name="Ng W.-L."/>
            <person name="Kazmierczak K.M."/>
            <person name="Andrzejewski T.M."/>
            <person name="Davidsen T.M."/>
            <person name="Wayne K.J."/>
            <person name="Tettelin H."/>
            <person name="Glass J.I."/>
            <person name="Rusch D."/>
            <person name="Podicherti R."/>
            <person name="Tsui H.-C.T."/>
            <person name="Winkler M.E."/>
        </authorList>
    </citation>
    <scope>NUCLEOTIDE SEQUENCE</scope>
</reference>
<dbReference type="PANTHER" id="PTHR42696:SF2">
    <property type="entry name" value="ASPARTATE AMMONIA-LYASE"/>
    <property type="match status" value="1"/>
</dbReference>
<protein>
    <recommendedName>
        <fullName evidence="1">Fumarate lyase N-terminal domain-containing protein</fullName>
    </recommendedName>
</protein>
<evidence type="ECO:0000313" key="2">
    <source>
        <dbReference type="EMBL" id="SVC42477.1"/>
    </source>
</evidence>
<organism evidence="2">
    <name type="scientific">marine metagenome</name>
    <dbReference type="NCBI Taxonomy" id="408172"/>
    <lineage>
        <taxon>unclassified sequences</taxon>
        <taxon>metagenomes</taxon>
        <taxon>ecological metagenomes</taxon>
    </lineage>
</organism>
<dbReference type="Pfam" id="PF00206">
    <property type="entry name" value="Lyase_1"/>
    <property type="match status" value="1"/>
</dbReference>
<dbReference type="PRINTS" id="PR00149">
    <property type="entry name" value="FUMRATELYASE"/>
</dbReference>
<evidence type="ECO:0000259" key="1">
    <source>
        <dbReference type="Pfam" id="PF00206"/>
    </source>
</evidence>
<dbReference type="PANTHER" id="PTHR42696">
    <property type="entry name" value="ASPARTATE AMMONIA-LYASE"/>
    <property type="match status" value="1"/>
</dbReference>